<evidence type="ECO:0000256" key="1">
    <source>
        <dbReference type="ARBA" id="ARBA00004141"/>
    </source>
</evidence>
<feature type="compositionally biased region" description="Polar residues" evidence="5">
    <location>
        <begin position="280"/>
        <end position="289"/>
    </location>
</feature>
<organism evidence="8 9">
    <name type="scientific">Sphaerulina musiva (strain SO2202)</name>
    <name type="common">Poplar stem canker fungus</name>
    <name type="synonym">Septoria musiva</name>
    <dbReference type="NCBI Taxonomy" id="692275"/>
    <lineage>
        <taxon>Eukaryota</taxon>
        <taxon>Fungi</taxon>
        <taxon>Dikarya</taxon>
        <taxon>Ascomycota</taxon>
        <taxon>Pezizomycotina</taxon>
        <taxon>Dothideomycetes</taxon>
        <taxon>Dothideomycetidae</taxon>
        <taxon>Mycosphaerellales</taxon>
        <taxon>Mycosphaerellaceae</taxon>
        <taxon>Sphaerulina</taxon>
    </lineage>
</organism>
<dbReference type="STRING" id="692275.M3CDL0"/>
<feature type="transmembrane region" description="Helical" evidence="6">
    <location>
        <begin position="140"/>
        <end position="160"/>
    </location>
</feature>
<accession>M3CDL0</accession>
<evidence type="ECO:0000256" key="5">
    <source>
        <dbReference type="SAM" id="MobiDB-lite"/>
    </source>
</evidence>
<feature type="transmembrane region" description="Helical" evidence="6">
    <location>
        <begin position="70"/>
        <end position="89"/>
    </location>
</feature>
<dbReference type="Gene3D" id="1.20.1070.10">
    <property type="entry name" value="Rhodopsin 7-helix transmembrane proteins"/>
    <property type="match status" value="1"/>
</dbReference>
<dbReference type="EMBL" id="KB456266">
    <property type="protein sequence ID" value="EMF11121.1"/>
    <property type="molecule type" value="Genomic_DNA"/>
</dbReference>
<dbReference type="Proteomes" id="UP000016931">
    <property type="component" value="Unassembled WGS sequence"/>
</dbReference>
<dbReference type="PANTHER" id="PTHR42058:SF1">
    <property type="entry name" value="G-PROTEIN COUPLED RECEPTORS FAMILY 2 PROFILE 2 DOMAIN-CONTAINING PROTEIN"/>
    <property type="match status" value="1"/>
</dbReference>
<proteinExistence type="predicted"/>
<evidence type="ECO:0000259" key="7">
    <source>
        <dbReference type="PROSITE" id="PS50261"/>
    </source>
</evidence>
<feature type="transmembrane region" description="Helical" evidence="6">
    <location>
        <begin position="223"/>
        <end position="250"/>
    </location>
</feature>
<keyword evidence="2 6" id="KW-0812">Transmembrane</keyword>
<feature type="region of interest" description="Disordered" evidence="5">
    <location>
        <begin position="258"/>
        <end position="289"/>
    </location>
</feature>
<dbReference type="PANTHER" id="PTHR42058">
    <property type="entry name" value="G_PROTEIN_RECEP_F2_4 DOMAIN-CONTAINING PROTEIN"/>
    <property type="match status" value="1"/>
</dbReference>
<gene>
    <name evidence="8" type="ORF">SEPMUDRAFT_47266</name>
</gene>
<sequence length="406" mass="44547">MASTIDVASLNITFCPAPFLKDSDFPDTGGYLAGRYCGKLTGDLSCCLPCPVEKLVYTDRFNSLMQASHWLNIPSLALQCVLLITFIVLPKEVSHGSYHNFGLCIAIILLQLGFLIPLGTKPDLCHDTITPNDMYSDMSCAWTGALITTGAMACASWVMLRSLYTHLKICWDFKHERIFFWVAEIFGWGLPGLFLALTLPITGVSYRLGPTCVPNQKNSFVTWFGWLIAFGCIAALLTSSTTIFCLWVYLKDLGKKNKGGGGGGKSYGGNSTQQDDESIAPNTQSGWTSRNSTRKLAWSRVKVVLLAQWRSVLLSTLVIVMVLYYGTVFVKQTNTGLNAVDPDKQAAVTTWAICIVLNSGEKTKCEPLSHVLGLDENAVIAAWFIAGLVGTFTFLLMVRHSMITGW</sequence>
<dbReference type="GO" id="GO:0007166">
    <property type="term" value="P:cell surface receptor signaling pathway"/>
    <property type="evidence" value="ECO:0007669"/>
    <property type="project" value="InterPro"/>
</dbReference>
<evidence type="ECO:0000313" key="8">
    <source>
        <dbReference type="EMBL" id="EMF11121.1"/>
    </source>
</evidence>
<feature type="transmembrane region" description="Helical" evidence="6">
    <location>
        <begin position="378"/>
        <end position="398"/>
    </location>
</feature>
<dbReference type="InterPro" id="IPR000832">
    <property type="entry name" value="GPCR_2_secretin-like"/>
</dbReference>
<dbReference type="InterPro" id="IPR017981">
    <property type="entry name" value="GPCR_2-like_7TM"/>
</dbReference>
<name>M3CDL0_SPHMS</name>
<dbReference type="Pfam" id="PF00002">
    <property type="entry name" value="7tm_2"/>
    <property type="match status" value="1"/>
</dbReference>
<feature type="non-terminal residue" evidence="8">
    <location>
        <position position="406"/>
    </location>
</feature>
<feature type="transmembrane region" description="Helical" evidence="6">
    <location>
        <begin position="303"/>
        <end position="325"/>
    </location>
</feature>
<evidence type="ECO:0000313" key="9">
    <source>
        <dbReference type="Proteomes" id="UP000016931"/>
    </source>
</evidence>
<keyword evidence="9" id="KW-1185">Reference proteome</keyword>
<evidence type="ECO:0000256" key="3">
    <source>
        <dbReference type="ARBA" id="ARBA00022989"/>
    </source>
</evidence>
<feature type="transmembrane region" description="Helical" evidence="6">
    <location>
        <begin position="181"/>
        <end position="203"/>
    </location>
</feature>
<evidence type="ECO:0000256" key="6">
    <source>
        <dbReference type="SAM" id="Phobius"/>
    </source>
</evidence>
<evidence type="ECO:0000256" key="4">
    <source>
        <dbReference type="ARBA" id="ARBA00023136"/>
    </source>
</evidence>
<dbReference type="eggNOG" id="ENOG502RY0W">
    <property type="taxonomic scope" value="Eukaryota"/>
</dbReference>
<dbReference type="RefSeq" id="XP_016759242.1">
    <property type="nucleotide sequence ID" value="XM_016909029.1"/>
</dbReference>
<reference evidence="8 9" key="1">
    <citation type="journal article" date="2012" name="PLoS Pathog.">
        <title>Diverse lifestyles and strategies of plant pathogenesis encoded in the genomes of eighteen Dothideomycetes fungi.</title>
        <authorList>
            <person name="Ohm R.A."/>
            <person name="Feau N."/>
            <person name="Henrissat B."/>
            <person name="Schoch C.L."/>
            <person name="Horwitz B.A."/>
            <person name="Barry K.W."/>
            <person name="Condon B.J."/>
            <person name="Copeland A.C."/>
            <person name="Dhillon B."/>
            <person name="Glaser F."/>
            <person name="Hesse C.N."/>
            <person name="Kosti I."/>
            <person name="LaButti K."/>
            <person name="Lindquist E.A."/>
            <person name="Lucas S."/>
            <person name="Salamov A.A."/>
            <person name="Bradshaw R.E."/>
            <person name="Ciuffetti L."/>
            <person name="Hamelin R.C."/>
            <person name="Kema G.H.J."/>
            <person name="Lawrence C."/>
            <person name="Scott J.A."/>
            <person name="Spatafora J.W."/>
            <person name="Turgeon B.G."/>
            <person name="de Wit P.J.G.M."/>
            <person name="Zhong S."/>
            <person name="Goodwin S.B."/>
            <person name="Grigoriev I.V."/>
        </authorList>
    </citation>
    <scope>NUCLEOTIDE SEQUENCE [LARGE SCALE GENOMIC DNA]</scope>
    <source>
        <strain evidence="8 9">SO2202</strain>
    </source>
</reference>
<dbReference type="GeneID" id="27906166"/>
<comment type="subcellular location">
    <subcellularLocation>
        <location evidence="1">Membrane</location>
        <topology evidence="1">Multi-pass membrane protein</topology>
    </subcellularLocation>
</comment>
<dbReference type="GO" id="GO:0004930">
    <property type="term" value="F:G protein-coupled receptor activity"/>
    <property type="evidence" value="ECO:0007669"/>
    <property type="project" value="InterPro"/>
</dbReference>
<protein>
    <recommendedName>
        <fullName evidence="7">G-protein coupled receptors family 2 profile 2 domain-containing protein</fullName>
    </recommendedName>
</protein>
<dbReference type="GO" id="GO:0016020">
    <property type="term" value="C:membrane"/>
    <property type="evidence" value="ECO:0007669"/>
    <property type="project" value="UniProtKB-SubCell"/>
</dbReference>
<feature type="domain" description="G-protein coupled receptors family 2 profile 2" evidence="7">
    <location>
        <begin position="61"/>
        <end position="250"/>
    </location>
</feature>
<dbReference type="AlphaFoldDB" id="M3CDL0"/>
<dbReference type="HOGENOM" id="CLU_026939_1_0_1"/>
<feature type="transmembrane region" description="Helical" evidence="6">
    <location>
        <begin position="101"/>
        <end position="120"/>
    </location>
</feature>
<dbReference type="PROSITE" id="PS50261">
    <property type="entry name" value="G_PROTEIN_RECEP_F2_4"/>
    <property type="match status" value="1"/>
</dbReference>
<evidence type="ECO:0000256" key="2">
    <source>
        <dbReference type="ARBA" id="ARBA00022692"/>
    </source>
</evidence>
<dbReference type="OrthoDB" id="408743at2759"/>
<keyword evidence="3 6" id="KW-1133">Transmembrane helix</keyword>
<keyword evidence="4 6" id="KW-0472">Membrane</keyword>
<dbReference type="InterPro" id="IPR053247">
    <property type="entry name" value="GPCR_GPR1/git3-like"/>
</dbReference>
<dbReference type="OMA" id="ATCCWSA"/>